<feature type="domain" description="Multidrug resistance protein MdtA-like barrel-sandwich hybrid" evidence="2">
    <location>
        <begin position="106"/>
        <end position="300"/>
    </location>
</feature>
<dbReference type="AlphaFoldDB" id="A0A370KLV3"/>
<dbReference type="RefSeq" id="WP_114714316.1">
    <property type="nucleotide sequence ID" value="NZ_KZ857261.1"/>
</dbReference>
<keyword evidence="1" id="KW-0175">Coiled coil</keyword>
<dbReference type="InterPro" id="IPR058625">
    <property type="entry name" value="MdtA-like_BSH"/>
</dbReference>
<dbReference type="OrthoDB" id="9811754at2"/>
<dbReference type="InterPro" id="IPR050739">
    <property type="entry name" value="MFP"/>
</dbReference>
<dbReference type="Proteomes" id="UP000254939">
    <property type="component" value="Unassembled WGS sequence"/>
</dbReference>
<dbReference type="Gene3D" id="2.40.30.170">
    <property type="match status" value="1"/>
</dbReference>
<dbReference type="Gene3D" id="1.10.287.470">
    <property type="entry name" value="Helix hairpin bin"/>
    <property type="match status" value="2"/>
</dbReference>
<organism evidence="3 4">
    <name type="scientific">Rhizobium grahamii</name>
    <dbReference type="NCBI Taxonomy" id="1120045"/>
    <lineage>
        <taxon>Bacteria</taxon>
        <taxon>Pseudomonadati</taxon>
        <taxon>Pseudomonadota</taxon>
        <taxon>Alphaproteobacteria</taxon>
        <taxon>Hyphomicrobiales</taxon>
        <taxon>Rhizobiaceae</taxon>
        <taxon>Rhizobium/Agrobacterium group</taxon>
        <taxon>Rhizobium</taxon>
    </lineage>
</organism>
<feature type="coiled-coil region" evidence="1">
    <location>
        <begin position="144"/>
        <end position="192"/>
    </location>
</feature>
<evidence type="ECO:0000313" key="3">
    <source>
        <dbReference type="EMBL" id="RDJ08695.1"/>
    </source>
</evidence>
<name>A0A370KLV3_9HYPH</name>
<dbReference type="SUPFAM" id="SSF111369">
    <property type="entry name" value="HlyD-like secretion proteins"/>
    <property type="match status" value="2"/>
</dbReference>
<reference evidence="3 4" key="1">
    <citation type="submission" date="2017-03" db="EMBL/GenBank/DDBJ databases">
        <title>Genome analysis of Rhizobial strains effectives or ineffectives for nitrogen fixation isolated from bean seeds.</title>
        <authorList>
            <person name="Peralta H."/>
            <person name="Aguilar-Vera A."/>
            <person name="Mora Y."/>
            <person name="Vargas-Lagunas C."/>
            <person name="Girard L."/>
            <person name="Mora J."/>
        </authorList>
    </citation>
    <scope>NUCLEOTIDE SEQUENCE [LARGE SCALE GENOMIC DNA]</scope>
    <source>
        <strain evidence="3 4">CCGM3</strain>
    </source>
</reference>
<protein>
    <submittedName>
        <fullName evidence="3">Hemolysin D</fullName>
    </submittedName>
</protein>
<dbReference type="Gene3D" id="2.40.50.100">
    <property type="match status" value="1"/>
</dbReference>
<sequence length="413" mass="43920">MSKLHKTGAVIETPVENKDPPAVELRAVESAPIETKIAPADRGAEGSATVTPPVSSRGLGRFVIPLTAVGVVLGLVAATSDRWNAWQGSAAVQVTDNATVRAEATKLSARVSGNIKQIAVHDFQHVRSGDLLMEIEPADYDALVAQAEASVAAARAVVDNLENQKAYQRSLIAQAEAQHGSALARLLETEQERERQKSLLQGKVGTPQKLEQAISAYDTARAAVTASDATIDAQRRQLEVLNGQEGLLIANRAAAAAALKTAQLRQGYTRIIAPVDGVVGERLVQEGDYVNVGTQLIVVVPLPDVHVIANYKETQLTHVAAGQPVDITVDMFPDVVLRGQVARLSPASGSTFALLPPDNATGNFTKVVQRIPVRVEFDAGQPMVEKLRPGMSVVTRIYVTGKQTPPKDQSDGN</sequence>
<evidence type="ECO:0000259" key="2">
    <source>
        <dbReference type="Pfam" id="PF25917"/>
    </source>
</evidence>
<dbReference type="PANTHER" id="PTHR30386">
    <property type="entry name" value="MEMBRANE FUSION SUBUNIT OF EMRAB-TOLC MULTIDRUG EFFLUX PUMP"/>
    <property type="match status" value="1"/>
</dbReference>
<dbReference type="EMBL" id="NAAC01000018">
    <property type="protein sequence ID" value="RDJ08695.1"/>
    <property type="molecule type" value="Genomic_DNA"/>
</dbReference>
<dbReference type="Pfam" id="PF25917">
    <property type="entry name" value="BSH_RND"/>
    <property type="match status" value="1"/>
</dbReference>
<dbReference type="GO" id="GO:0055085">
    <property type="term" value="P:transmembrane transport"/>
    <property type="evidence" value="ECO:0007669"/>
    <property type="project" value="InterPro"/>
</dbReference>
<comment type="caution">
    <text evidence="3">The sequence shown here is derived from an EMBL/GenBank/DDBJ whole genome shotgun (WGS) entry which is preliminary data.</text>
</comment>
<evidence type="ECO:0000256" key="1">
    <source>
        <dbReference type="SAM" id="Coils"/>
    </source>
</evidence>
<proteinExistence type="predicted"/>
<dbReference type="PANTHER" id="PTHR30386:SF24">
    <property type="entry name" value="MULTIDRUG RESISTANCE EFFLUX PUMP"/>
    <property type="match status" value="1"/>
</dbReference>
<evidence type="ECO:0000313" key="4">
    <source>
        <dbReference type="Proteomes" id="UP000254939"/>
    </source>
</evidence>
<gene>
    <name evidence="3" type="ORF">B5K06_19205</name>
</gene>
<accession>A0A370KLV3</accession>